<reference evidence="13" key="1">
    <citation type="submission" date="2020-11" db="EMBL/GenBank/DDBJ databases">
        <authorList>
            <consortium name="DOE Joint Genome Institute"/>
            <person name="Ahrendt S."/>
            <person name="Riley R."/>
            <person name="Andreopoulos W."/>
            <person name="Labutti K."/>
            <person name="Pangilinan J."/>
            <person name="Ruiz-Duenas F.J."/>
            <person name="Barrasa J.M."/>
            <person name="Sanchez-Garcia M."/>
            <person name="Camarero S."/>
            <person name="Miyauchi S."/>
            <person name="Serrano A."/>
            <person name="Linde D."/>
            <person name="Babiker R."/>
            <person name="Drula E."/>
            <person name="Ayuso-Fernandez I."/>
            <person name="Pacheco R."/>
            <person name="Padilla G."/>
            <person name="Ferreira P."/>
            <person name="Barriuso J."/>
            <person name="Kellner H."/>
            <person name="Castanera R."/>
            <person name="Alfaro M."/>
            <person name="Ramirez L."/>
            <person name="Pisabarro A.G."/>
            <person name="Kuo A."/>
            <person name="Tritt A."/>
            <person name="Lipzen A."/>
            <person name="He G."/>
            <person name="Yan M."/>
            <person name="Ng V."/>
            <person name="Cullen D."/>
            <person name="Martin F."/>
            <person name="Rosso M.-N."/>
            <person name="Henrissat B."/>
            <person name="Hibbett D."/>
            <person name="Martinez A.T."/>
            <person name="Grigoriev I.V."/>
        </authorList>
    </citation>
    <scope>NUCLEOTIDE SEQUENCE</scope>
    <source>
        <strain evidence="13">ATCC 90797</strain>
    </source>
</reference>
<evidence type="ECO:0000256" key="2">
    <source>
        <dbReference type="ARBA" id="ARBA00022679"/>
    </source>
</evidence>
<name>A0A9P6A5X1_PLEER</name>
<feature type="region of interest" description="Disordered" evidence="11">
    <location>
        <begin position="398"/>
        <end position="421"/>
    </location>
</feature>
<evidence type="ECO:0000256" key="11">
    <source>
        <dbReference type="SAM" id="MobiDB-lite"/>
    </source>
</evidence>
<evidence type="ECO:0000256" key="8">
    <source>
        <dbReference type="ARBA" id="ARBA00023315"/>
    </source>
</evidence>
<evidence type="ECO:0000256" key="9">
    <source>
        <dbReference type="ARBA" id="ARBA00048048"/>
    </source>
</evidence>
<dbReference type="PANTHER" id="PTHR22883:SF488">
    <property type="entry name" value="PALMITOYLTRANSFERASE"/>
    <property type="match status" value="1"/>
</dbReference>
<comment type="subcellular location">
    <subcellularLocation>
        <location evidence="1">Membrane</location>
        <topology evidence="1">Multi-pass membrane protein</topology>
    </subcellularLocation>
</comment>
<evidence type="ECO:0000256" key="1">
    <source>
        <dbReference type="ARBA" id="ARBA00004141"/>
    </source>
</evidence>
<dbReference type="PROSITE" id="PS50216">
    <property type="entry name" value="DHHC"/>
    <property type="match status" value="1"/>
</dbReference>
<dbReference type="EMBL" id="MU154527">
    <property type="protein sequence ID" value="KAF9500523.1"/>
    <property type="molecule type" value="Genomic_DNA"/>
</dbReference>
<dbReference type="Proteomes" id="UP000807025">
    <property type="component" value="Unassembled WGS sequence"/>
</dbReference>
<feature type="transmembrane region" description="Helical" evidence="10">
    <location>
        <begin position="339"/>
        <end position="364"/>
    </location>
</feature>
<evidence type="ECO:0000256" key="10">
    <source>
        <dbReference type="RuleBase" id="RU079119"/>
    </source>
</evidence>
<keyword evidence="8 10" id="KW-0012">Acyltransferase</keyword>
<feature type="compositionally biased region" description="Polar residues" evidence="11">
    <location>
        <begin position="77"/>
        <end position="92"/>
    </location>
</feature>
<comment type="caution">
    <text evidence="13">The sequence shown here is derived from an EMBL/GenBank/DDBJ whole genome shotgun (WGS) entry which is preliminary data.</text>
</comment>
<feature type="transmembrane region" description="Helical" evidence="10">
    <location>
        <begin position="480"/>
        <end position="504"/>
    </location>
</feature>
<dbReference type="PANTHER" id="PTHR22883">
    <property type="entry name" value="ZINC FINGER DHHC DOMAIN CONTAINING PROTEIN"/>
    <property type="match status" value="1"/>
</dbReference>
<organism evidence="13 14">
    <name type="scientific">Pleurotus eryngii</name>
    <name type="common">Boletus of the steppes</name>
    <dbReference type="NCBI Taxonomy" id="5323"/>
    <lineage>
        <taxon>Eukaryota</taxon>
        <taxon>Fungi</taxon>
        <taxon>Dikarya</taxon>
        <taxon>Basidiomycota</taxon>
        <taxon>Agaricomycotina</taxon>
        <taxon>Agaricomycetes</taxon>
        <taxon>Agaricomycetidae</taxon>
        <taxon>Agaricales</taxon>
        <taxon>Pleurotineae</taxon>
        <taxon>Pleurotaceae</taxon>
        <taxon>Pleurotus</taxon>
    </lineage>
</organism>
<keyword evidence="2 10" id="KW-0808">Transferase</keyword>
<dbReference type="InterPro" id="IPR039859">
    <property type="entry name" value="PFA4/ZDH16/20/ERF2-like"/>
</dbReference>
<dbReference type="EC" id="2.3.1.225" evidence="10"/>
<feature type="compositionally biased region" description="Pro residues" evidence="11">
    <location>
        <begin position="281"/>
        <end position="293"/>
    </location>
</feature>
<protein>
    <recommendedName>
        <fullName evidence="10">Palmitoyltransferase</fullName>
        <ecNumber evidence="10">2.3.1.225</ecNumber>
    </recommendedName>
</protein>
<dbReference type="OrthoDB" id="9909019at2759"/>
<comment type="domain">
    <text evidence="10">The DHHC domain is required for palmitoyltransferase activity.</text>
</comment>
<evidence type="ECO:0000256" key="5">
    <source>
        <dbReference type="ARBA" id="ARBA00023136"/>
    </source>
</evidence>
<proteinExistence type="inferred from homology"/>
<feature type="transmembrane region" description="Helical" evidence="10">
    <location>
        <begin position="370"/>
        <end position="391"/>
    </location>
</feature>
<dbReference type="GO" id="GO:0016020">
    <property type="term" value="C:membrane"/>
    <property type="evidence" value="ECO:0007669"/>
    <property type="project" value="UniProtKB-SubCell"/>
</dbReference>
<dbReference type="AlphaFoldDB" id="A0A9P6A5X1"/>
<dbReference type="GO" id="GO:0005783">
    <property type="term" value="C:endoplasmic reticulum"/>
    <property type="evidence" value="ECO:0007669"/>
    <property type="project" value="TreeGrafter"/>
</dbReference>
<accession>A0A9P6A5X1</accession>
<comment type="catalytic activity">
    <reaction evidence="9 10">
        <text>L-cysteinyl-[protein] + hexadecanoyl-CoA = S-hexadecanoyl-L-cysteinyl-[protein] + CoA</text>
        <dbReference type="Rhea" id="RHEA:36683"/>
        <dbReference type="Rhea" id="RHEA-COMP:10131"/>
        <dbReference type="Rhea" id="RHEA-COMP:11032"/>
        <dbReference type="ChEBI" id="CHEBI:29950"/>
        <dbReference type="ChEBI" id="CHEBI:57287"/>
        <dbReference type="ChEBI" id="CHEBI:57379"/>
        <dbReference type="ChEBI" id="CHEBI:74151"/>
        <dbReference type="EC" id="2.3.1.225"/>
    </reaction>
</comment>
<gene>
    <name evidence="13" type="ORF">BDN71DRAFT_1440611</name>
</gene>
<dbReference type="Pfam" id="PF01529">
    <property type="entry name" value="DHHC"/>
    <property type="match status" value="1"/>
</dbReference>
<evidence type="ECO:0000259" key="12">
    <source>
        <dbReference type="Pfam" id="PF01529"/>
    </source>
</evidence>
<evidence type="ECO:0000256" key="7">
    <source>
        <dbReference type="ARBA" id="ARBA00023288"/>
    </source>
</evidence>
<feature type="compositionally biased region" description="Polar residues" evidence="11">
    <location>
        <begin position="34"/>
        <end position="62"/>
    </location>
</feature>
<dbReference type="GO" id="GO:0006612">
    <property type="term" value="P:protein targeting to membrane"/>
    <property type="evidence" value="ECO:0007669"/>
    <property type="project" value="TreeGrafter"/>
</dbReference>
<evidence type="ECO:0000313" key="13">
    <source>
        <dbReference type="EMBL" id="KAF9500523.1"/>
    </source>
</evidence>
<dbReference type="InterPro" id="IPR001594">
    <property type="entry name" value="Palmitoyltrfase_DHHC"/>
</dbReference>
<evidence type="ECO:0000256" key="3">
    <source>
        <dbReference type="ARBA" id="ARBA00022692"/>
    </source>
</evidence>
<evidence type="ECO:0000256" key="4">
    <source>
        <dbReference type="ARBA" id="ARBA00022989"/>
    </source>
</evidence>
<keyword evidence="6" id="KW-0564">Palmitate</keyword>
<feature type="transmembrane region" description="Helical" evidence="10">
    <location>
        <begin position="524"/>
        <end position="543"/>
    </location>
</feature>
<dbReference type="GO" id="GO:0019706">
    <property type="term" value="F:protein-cysteine S-palmitoyltransferase activity"/>
    <property type="evidence" value="ECO:0007669"/>
    <property type="project" value="UniProtKB-EC"/>
</dbReference>
<feature type="region of interest" description="Disordered" evidence="11">
    <location>
        <begin position="227"/>
        <end position="293"/>
    </location>
</feature>
<keyword evidence="5 10" id="KW-0472">Membrane</keyword>
<feature type="region of interest" description="Disordered" evidence="11">
    <location>
        <begin position="1"/>
        <end position="101"/>
    </location>
</feature>
<comment type="similarity">
    <text evidence="10">Belongs to the DHHC palmitoyltransferase family.</text>
</comment>
<dbReference type="GO" id="GO:0005794">
    <property type="term" value="C:Golgi apparatus"/>
    <property type="evidence" value="ECO:0007669"/>
    <property type="project" value="TreeGrafter"/>
</dbReference>
<feature type="domain" description="Palmitoyltransferase DHHC" evidence="12">
    <location>
        <begin position="435"/>
        <end position="560"/>
    </location>
</feature>
<keyword evidence="7" id="KW-0449">Lipoprotein</keyword>
<feature type="region of interest" description="Disordered" evidence="11">
    <location>
        <begin position="179"/>
        <end position="211"/>
    </location>
</feature>
<feature type="compositionally biased region" description="Basic and acidic residues" evidence="11">
    <location>
        <begin position="244"/>
        <end position="256"/>
    </location>
</feature>
<evidence type="ECO:0000313" key="14">
    <source>
        <dbReference type="Proteomes" id="UP000807025"/>
    </source>
</evidence>
<feature type="region of interest" description="Disordered" evidence="11">
    <location>
        <begin position="608"/>
        <end position="627"/>
    </location>
</feature>
<keyword evidence="4 10" id="KW-1133">Transmembrane helix</keyword>
<keyword evidence="3 10" id="KW-0812">Transmembrane</keyword>
<sequence>MATSHSFLPDHLTVATPKRVASPPPQLPLPQSLTGNSGSAPSSPRQSTNAATALNRHSNHFITSLPPSPRTLPSDSQPFSSYLPSNAMQHAGSTHAGGIQPSAAFFRPARPDQQQHRYSVTESLYRSSQDAHTADGYQLGDLATKRLSTSSSDAGQPDSTVEGLGQMQFSTLKRLKQSREPLLPIAGKPSQSAAPRISMSEEQAGRGSKVRSSLERVFSLRRGMSFESIRKSTSSRPAASEGRQTFEGKLPDEERGFYPPPRGKQSVSPGTFGHSFNPSPSISPDPSFFPIPPQRDPPIYDTPILDPVSGKPLRNYQRHPSRNRFFLRGRLLTGGDSPWAFVASFTLLLTVGGVWLGTTCVYWWQNQSPALAAVGIYLTLVSITTMLSTAFTDPGILPRNLDPDPPYPATSPSDGGVRAPMPRDLKVRSDVVRVKYCPTCKIYRPPRSSHCKMCDNCVDGCDHHCQWVNNCVGRRNYTSFFALLLSATLTLILVIVTSALHLWWLTQREHLDFRHALNRGAGSAVVFCLSIAIIWPVAALLSYHLRLLLLNITTIEQIRNQAHKTLVPDVAPPNPFTHGSWRRNFVAILCRPAGYSWLNGPGIATEDKRDINPGLDGEGVWDGPRTS</sequence>
<keyword evidence="14" id="KW-1185">Reference proteome</keyword>
<evidence type="ECO:0000256" key="6">
    <source>
        <dbReference type="ARBA" id="ARBA00023139"/>
    </source>
</evidence>